<reference evidence="2 3" key="2">
    <citation type="submission" date="2018-11" db="EMBL/GenBank/DDBJ databases">
        <authorList>
            <consortium name="Pathogen Informatics"/>
        </authorList>
    </citation>
    <scope>NUCLEOTIDE SEQUENCE [LARGE SCALE GENOMIC DNA]</scope>
</reference>
<evidence type="ECO:0000313" key="4">
    <source>
        <dbReference type="WBParaSite" id="TCNE_0000030101-mRNA-1"/>
    </source>
</evidence>
<keyword evidence="3" id="KW-1185">Reference proteome</keyword>
<feature type="domain" description="EF-hand" evidence="1">
    <location>
        <begin position="10"/>
        <end position="45"/>
    </location>
</feature>
<evidence type="ECO:0000313" key="2">
    <source>
        <dbReference type="EMBL" id="VDM23990.1"/>
    </source>
</evidence>
<reference evidence="4" key="1">
    <citation type="submission" date="2016-06" db="UniProtKB">
        <authorList>
            <consortium name="WormBaseParasite"/>
        </authorList>
    </citation>
    <scope>IDENTIFICATION</scope>
</reference>
<gene>
    <name evidence="2" type="ORF">TCNE_LOCUS302</name>
</gene>
<dbReference type="PANTHER" id="PTHR14907:SF2">
    <property type="entry name" value="SUPPRESSOR APC DOMAIN-CONTAINING PROTEIN 2"/>
    <property type="match status" value="1"/>
</dbReference>
<dbReference type="InterPro" id="IPR011992">
    <property type="entry name" value="EF-hand-dom_pair"/>
</dbReference>
<dbReference type="SUPFAM" id="SSF47473">
    <property type="entry name" value="EF-hand"/>
    <property type="match status" value="1"/>
</dbReference>
<dbReference type="WBParaSite" id="TCNE_0000030101-mRNA-1">
    <property type="protein sequence ID" value="TCNE_0000030101-mRNA-1"/>
    <property type="gene ID" value="TCNE_0000030101"/>
</dbReference>
<protein>
    <submittedName>
        <fullName evidence="4">EF-hand domain-containing protein</fullName>
    </submittedName>
</protein>
<dbReference type="AlphaFoldDB" id="A0A183TVN2"/>
<dbReference type="InterPro" id="IPR002048">
    <property type="entry name" value="EF_hand_dom"/>
</dbReference>
<dbReference type="EMBL" id="UYWY01000125">
    <property type="protein sequence ID" value="VDM23990.1"/>
    <property type="molecule type" value="Genomic_DNA"/>
</dbReference>
<evidence type="ECO:0000313" key="3">
    <source>
        <dbReference type="Proteomes" id="UP000050794"/>
    </source>
</evidence>
<proteinExistence type="predicted"/>
<organism evidence="3 4">
    <name type="scientific">Toxocara canis</name>
    <name type="common">Canine roundworm</name>
    <dbReference type="NCBI Taxonomy" id="6265"/>
    <lineage>
        <taxon>Eukaryota</taxon>
        <taxon>Metazoa</taxon>
        <taxon>Ecdysozoa</taxon>
        <taxon>Nematoda</taxon>
        <taxon>Chromadorea</taxon>
        <taxon>Rhabditida</taxon>
        <taxon>Spirurina</taxon>
        <taxon>Ascaridomorpha</taxon>
        <taxon>Ascaridoidea</taxon>
        <taxon>Toxocaridae</taxon>
        <taxon>Toxocara</taxon>
    </lineage>
</organism>
<dbReference type="PROSITE" id="PS50222">
    <property type="entry name" value="EF_HAND_2"/>
    <property type="match status" value="1"/>
</dbReference>
<name>A0A183TVN2_TOXCA</name>
<dbReference type="Proteomes" id="UP000050794">
    <property type="component" value="Unassembled WGS sequence"/>
</dbReference>
<sequence length="229" mass="26150">MGIAPPLPDHFVDSLRILFDILDTNRTGHISYQQLCARWDELPTPQLPQSFLDCLGRITPRNGMLTFERFLTAVRQSLNEQNACRVRSEGRIPEIGLDKKRSGPTMGLNVLDRRSTYSNHPAATSTDWVHENGDVRMRAKKNFALIPQKERVKQSDPRQTSTIRFRPQSSVSFASVASSGMSDVRWRNSHISSTASTTSSNQTMRDSPRFVSEFINYQTLNYHIYQMEN</sequence>
<accession>A0A183TVN2</accession>
<dbReference type="InterPro" id="IPR026828">
    <property type="entry name" value="SAPC2_1/2"/>
</dbReference>
<dbReference type="Pfam" id="PF25825">
    <property type="entry name" value="SAPC2_N"/>
    <property type="match status" value="1"/>
</dbReference>
<dbReference type="InterPro" id="IPR057953">
    <property type="entry name" value="SAPC2_N"/>
</dbReference>
<evidence type="ECO:0000259" key="1">
    <source>
        <dbReference type="PROSITE" id="PS50222"/>
    </source>
</evidence>
<dbReference type="PANTHER" id="PTHR14907">
    <property type="entry name" value="FI14130P"/>
    <property type="match status" value="1"/>
</dbReference>
<dbReference type="GO" id="GO:0005509">
    <property type="term" value="F:calcium ion binding"/>
    <property type="evidence" value="ECO:0007669"/>
    <property type="project" value="InterPro"/>
</dbReference>